<proteinExistence type="inferred from homology"/>
<evidence type="ECO:0000259" key="8">
    <source>
        <dbReference type="Pfam" id="PF00266"/>
    </source>
</evidence>
<dbReference type="Pfam" id="PF00266">
    <property type="entry name" value="Aminotran_5"/>
    <property type="match status" value="1"/>
</dbReference>
<dbReference type="SUPFAM" id="SSF53383">
    <property type="entry name" value="PLP-dependent transferases"/>
    <property type="match status" value="1"/>
</dbReference>
<reference evidence="9 10" key="1">
    <citation type="journal article" date="2016" name="Front. Microbiol.">
        <title>Genomic Resource of Rice Seed Associated Bacteria.</title>
        <authorList>
            <person name="Midha S."/>
            <person name="Bansal K."/>
            <person name="Sharma S."/>
            <person name="Kumar N."/>
            <person name="Patil P.P."/>
            <person name="Chaudhry V."/>
            <person name="Patil P.B."/>
        </authorList>
    </citation>
    <scope>NUCLEOTIDE SEQUENCE [LARGE SCALE GENOMIC DNA]</scope>
    <source>
        <strain evidence="9 10">NS359</strain>
    </source>
</reference>
<evidence type="ECO:0000256" key="6">
    <source>
        <dbReference type="PIRSR" id="PIRSR000524-1"/>
    </source>
</evidence>
<dbReference type="Proteomes" id="UP000072763">
    <property type="component" value="Unassembled WGS sequence"/>
</dbReference>
<gene>
    <name evidence="9" type="ORF">NS359_00130</name>
</gene>
<comment type="caution">
    <text evidence="9">The sequence shown here is derived from an EMBL/GenBank/DDBJ whole genome shotgun (WGS) entry which is preliminary data.</text>
</comment>
<dbReference type="PIRSF" id="PIRSF000524">
    <property type="entry name" value="SPT"/>
    <property type="match status" value="1"/>
</dbReference>
<evidence type="ECO:0000256" key="7">
    <source>
        <dbReference type="PIRSR" id="PIRSR000524-50"/>
    </source>
</evidence>
<dbReference type="InterPro" id="IPR000192">
    <property type="entry name" value="Aminotrans_V_dom"/>
</dbReference>
<dbReference type="Gene3D" id="3.40.640.10">
    <property type="entry name" value="Type I PLP-dependent aspartate aminotransferase-like (Major domain)"/>
    <property type="match status" value="1"/>
</dbReference>
<evidence type="ECO:0000256" key="4">
    <source>
        <dbReference type="ARBA" id="ARBA00022679"/>
    </source>
</evidence>
<evidence type="ECO:0000313" key="9">
    <source>
        <dbReference type="EMBL" id="KTR54411.1"/>
    </source>
</evidence>
<feature type="domain" description="Aminotransferase class V" evidence="8">
    <location>
        <begin position="40"/>
        <end position="346"/>
    </location>
</feature>
<evidence type="ECO:0000256" key="2">
    <source>
        <dbReference type="ARBA" id="ARBA00009236"/>
    </source>
</evidence>
<protein>
    <submittedName>
        <fullName evidence="9">Aminotransferase V</fullName>
    </submittedName>
</protein>
<evidence type="ECO:0000313" key="10">
    <source>
        <dbReference type="Proteomes" id="UP000072763"/>
    </source>
</evidence>
<dbReference type="STRING" id="465820.NS263_09760"/>
<comment type="cofactor">
    <cofactor evidence="1 7">
        <name>pyridoxal 5'-phosphate</name>
        <dbReference type="ChEBI" id="CHEBI:597326"/>
    </cofactor>
</comment>
<organism evidence="9 10">
    <name type="scientific">Curtobacterium oceanosedimentum</name>
    <dbReference type="NCBI Taxonomy" id="465820"/>
    <lineage>
        <taxon>Bacteria</taxon>
        <taxon>Bacillati</taxon>
        <taxon>Actinomycetota</taxon>
        <taxon>Actinomycetes</taxon>
        <taxon>Micrococcales</taxon>
        <taxon>Microbacteriaceae</taxon>
        <taxon>Curtobacterium</taxon>
    </lineage>
</organism>
<dbReference type="GO" id="GO:0004760">
    <property type="term" value="F:L-serine-pyruvate transaminase activity"/>
    <property type="evidence" value="ECO:0007669"/>
    <property type="project" value="TreeGrafter"/>
</dbReference>
<dbReference type="RefSeq" id="WP_058748499.1">
    <property type="nucleotide sequence ID" value="NZ_LDRC01000001.1"/>
</dbReference>
<keyword evidence="4 9" id="KW-0808">Transferase</keyword>
<dbReference type="OrthoDB" id="9766472at2"/>
<feature type="binding site" evidence="6">
    <location>
        <position position="358"/>
    </location>
    <ligand>
        <name>substrate</name>
    </ligand>
</feature>
<evidence type="ECO:0000256" key="1">
    <source>
        <dbReference type="ARBA" id="ARBA00001933"/>
    </source>
</evidence>
<dbReference type="PANTHER" id="PTHR21152">
    <property type="entry name" value="AMINOTRANSFERASE CLASS V"/>
    <property type="match status" value="1"/>
</dbReference>
<keyword evidence="3 9" id="KW-0032">Aminotransferase</keyword>
<feature type="modified residue" description="N6-(pyridoxal phosphate)lysine" evidence="7">
    <location>
        <position position="196"/>
    </location>
</feature>
<dbReference type="InterPro" id="IPR015421">
    <property type="entry name" value="PyrdxlP-dep_Trfase_major"/>
</dbReference>
<keyword evidence="5 7" id="KW-0663">Pyridoxal phosphate</keyword>
<dbReference type="PATRIC" id="fig|465820.4.peg.29"/>
<dbReference type="GO" id="GO:0008453">
    <property type="term" value="F:alanine-glyoxylate transaminase activity"/>
    <property type="evidence" value="ECO:0007669"/>
    <property type="project" value="TreeGrafter"/>
</dbReference>
<dbReference type="EMBL" id="LDRC01000001">
    <property type="protein sequence ID" value="KTR54411.1"/>
    <property type="molecule type" value="Genomic_DNA"/>
</dbReference>
<dbReference type="Gene3D" id="3.90.1150.10">
    <property type="entry name" value="Aspartate Aminotransferase, domain 1"/>
    <property type="match status" value="1"/>
</dbReference>
<dbReference type="InterPro" id="IPR024169">
    <property type="entry name" value="SP_NH2Trfase/AEP_transaminase"/>
</dbReference>
<dbReference type="FunFam" id="3.40.640.10:FF:000027">
    <property type="entry name" value="Serine--pyruvate aminotransferase, mitochondrial"/>
    <property type="match status" value="1"/>
</dbReference>
<evidence type="ECO:0000256" key="3">
    <source>
        <dbReference type="ARBA" id="ARBA00022576"/>
    </source>
</evidence>
<dbReference type="AlphaFoldDB" id="A0A147DUX4"/>
<accession>A0A147DUX4</accession>
<name>A0A147DUX4_9MICO</name>
<evidence type="ECO:0000256" key="5">
    <source>
        <dbReference type="ARBA" id="ARBA00022898"/>
    </source>
</evidence>
<sequence>MTQPVNPPARLLMGPGPIDADPRVLRALSTPLVGQYDPWMTATMTETQELYRQVFGTRNDATVLVDGTSRAGIEAALVSLLAPGDRVLVPVFGRFGHLLAEIATRAGAEVHTIETEWGQVFPPSVIEDAVRRVRPKVLAVVQGDTSTTMNQPLDELGAICERHGVLLYTDATASIGGNPLETDAWGIDVVSAGLQKCLGGPSGSAPITLSPRAVSVLDGRRSIEAGIREADDVVSDDPIRSNYLDLAMILDYWGPRRLNHHTEAASMLYAANECARILLEEGREAVIERHATAGRAMLAGVEALGLRVFGDVAHKMHNVVAVEIPDDVVGDQVRGAMLEDHGIEIGTSFGPLHGRVWRIGTMGYNARKDTVVRTLAALEHCLRRAGHAVPQGAGVDAALDVHADPAVDADRTAPVGAPA</sequence>
<dbReference type="PANTHER" id="PTHR21152:SF40">
    <property type="entry name" value="ALANINE--GLYOXYLATE AMINOTRANSFERASE"/>
    <property type="match status" value="1"/>
</dbReference>
<comment type="similarity">
    <text evidence="2">Belongs to the class-V pyridoxal-phosphate-dependent aminotransferase family.</text>
</comment>
<dbReference type="InterPro" id="IPR015422">
    <property type="entry name" value="PyrdxlP-dep_Trfase_small"/>
</dbReference>
<dbReference type="GO" id="GO:0019265">
    <property type="term" value="P:glycine biosynthetic process, by transamination of glyoxylate"/>
    <property type="evidence" value="ECO:0007669"/>
    <property type="project" value="TreeGrafter"/>
</dbReference>
<dbReference type="InterPro" id="IPR015424">
    <property type="entry name" value="PyrdxlP-dep_Trfase"/>
</dbReference>